<proteinExistence type="predicted"/>
<protein>
    <submittedName>
        <fullName evidence="1">Uncharacterized protein</fullName>
    </submittedName>
</protein>
<accession>A0A845VBT8</accession>
<dbReference type="EMBL" id="JAAGSC010000031">
    <property type="protein sequence ID" value="NDY94759.1"/>
    <property type="molecule type" value="Genomic_DNA"/>
</dbReference>
<dbReference type="Proteomes" id="UP000484885">
    <property type="component" value="Unassembled WGS sequence"/>
</dbReference>
<evidence type="ECO:0000313" key="1">
    <source>
        <dbReference type="EMBL" id="NDY94759.1"/>
    </source>
</evidence>
<keyword evidence="2" id="KW-1185">Reference proteome</keyword>
<dbReference type="AlphaFoldDB" id="A0A845VBT8"/>
<organism evidence="1 2">
    <name type="scientific">Wenzhouxiangella limi</name>
    <dbReference type="NCBI Taxonomy" id="2707351"/>
    <lineage>
        <taxon>Bacteria</taxon>
        <taxon>Pseudomonadati</taxon>
        <taxon>Pseudomonadota</taxon>
        <taxon>Gammaproteobacteria</taxon>
        <taxon>Chromatiales</taxon>
        <taxon>Wenzhouxiangellaceae</taxon>
        <taxon>Wenzhouxiangella</taxon>
    </lineage>
</organism>
<comment type="caution">
    <text evidence="1">The sequence shown here is derived from an EMBL/GenBank/DDBJ whole genome shotgun (WGS) entry which is preliminary data.</text>
</comment>
<evidence type="ECO:0000313" key="2">
    <source>
        <dbReference type="Proteomes" id="UP000484885"/>
    </source>
</evidence>
<gene>
    <name evidence="1" type="ORF">G3I74_03330</name>
</gene>
<name>A0A845VBT8_9GAMM</name>
<sequence>MIKYRSMVKVMPSHDSSPFSSPHRSPHLGPVDARCYPGPGRGSARARVELVERAIATAEAAIPNPAFLSGREWAELKQTMRKRDDSKPLTGPVQVMVSRFLRMSFVLVGIAWALSAQAEDSGFPDWLGGKPDVEMKTDRCGVYEWVFNEADSQSEGTASKDELASKRLTNIANKLVEHHLSNPAESYGAEVKYLVIGDHGSFHFEFHIGSTELNQIMKTGC</sequence>
<reference evidence="1 2" key="1">
    <citation type="submission" date="2020-02" db="EMBL/GenBank/DDBJ databases">
        <authorList>
            <person name="Zhang X.-Y."/>
        </authorList>
    </citation>
    <scope>NUCLEOTIDE SEQUENCE [LARGE SCALE GENOMIC DNA]</scope>
    <source>
        <strain evidence="1 2">C33</strain>
    </source>
</reference>